<dbReference type="InterPro" id="IPR011043">
    <property type="entry name" value="Gal_Oxase/kelch_b-propeller"/>
</dbReference>
<dbReference type="PANTHER" id="PTHR35546:SF50">
    <property type="entry name" value="F-BOX DOMAIN-CONTAINING PROTEIN"/>
    <property type="match status" value="1"/>
</dbReference>
<organism evidence="1">
    <name type="scientific">Aegilops tauschii</name>
    <name type="common">Tausch's goatgrass</name>
    <name type="synonym">Aegilops squarrosa</name>
    <dbReference type="NCBI Taxonomy" id="37682"/>
    <lineage>
        <taxon>Eukaryota</taxon>
        <taxon>Viridiplantae</taxon>
        <taxon>Streptophyta</taxon>
        <taxon>Embryophyta</taxon>
        <taxon>Tracheophyta</taxon>
        <taxon>Spermatophyta</taxon>
        <taxon>Magnoliopsida</taxon>
        <taxon>Liliopsida</taxon>
        <taxon>Poales</taxon>
        <taxon>Poaceae</taxon>
        <taxon>BOP clade</taxon>
        <taxon>Pooideae</taxon>
        <taxon>Triticodae</taxon>
        <taxon>Triticeae</taxon>
        <taxon>Triticinae</taxon>
        <taxon>Aegilops</taxon>
    </lineage>
</organism>
<dbReference type="Gene3D" id="1.20.1280.50">
    <property type="match status" value="1"/>
</dbReference>
<protein>
    <submittedName>
        <fullName evidence="1">Uncharacterized protein</fullName>
    </submittedName>
</protein>
<name>N1QU69_AEGTA</name>
<dbReference type="SMART" id="SM00256">
    <property type="entry name" value="FBOX"/>
    <property type="match status" value="1"/>
</dbReference>
<reference evidence="1" key="1">
    <citation type="submission" date="2015-06" db="UniProtKB">
        <authorList>
            <consortium name="EnsemblPlants"/>
        </authorList>
    </citation>
    <scope>IDENTIFICATION</scope>
</reference>
<dbReference type="InterPro" id="IPR055290">
    <property type="entry name" value="At3g26010-like"/>
</dbReference>
<dbReference type="SUPFAM" id="SSF81383">
    <property type="entry name" value="F-box domain"/>
    <property type="match status" value="1"/>
</dbReference>
<proteinExistence type="predicted"/>
<accession>N1QU69</accession>
<dbReference type="Pfam" id="PF00646">
    <property type="entry name" value="F-box"/>
    <property type="match status" value="1"/>
</dbReference>
<dbReference type="PANTHER" id="PTHR35546">
    <property type="entry name" value="F-BOX PROTEIN INTERACTION DOMAIN PROTEIN-RELATED"/>
    <property type="match status" value="1"/>
</dbReference>
<sequence>MAASLLTDDLILEILSRLPARSLHQFKCVSVPWRHLITDPTNRRKLPQALAGFLYMAVSNNRRIHHHFASVYGAVAPFDPSIPYLHPNKDESITQVDACNGLLLYRRYKKNKVSPLKEDDFRFVVCNPVTGRWLELPPQPLSTANRNAAGLAFDPAVSSRFHVLHFEKTIPEAYITGVSIYSSRTGAWSQRDCGMVEKVKLFFDRTCVFVGGTMYLSGSLYFNNNYVLVAVDMEGKVWKTIRLPYSLRFAIKSWFLMALWCLKDRDSKGLVLKHIARIDRLMSMTGLEFRVVQIHPDCDTIFLLSSGGDTLASYDMRHHKVGCILDLEKKNTQRFLPYAPLFSESLADADGQ</sequence>
<evidence type="ECO:0000313" key="1">
    <source>
        <dbReference type="EnsemblPlants" id="EMT02155"/>
    </source>
</evidence>
<dbReference type="InterPro" id="IPR001810">
    <property type="entry name" value="F-box_dom"/>
</dbReference>
<dbReference type="ExpressionAtlas" id="N1QU69">
    <property type="expression patterns" value="baseline"/>
</dbReference>
<dbReference type="NCBIfam" id="TIGR01640">
    <property type="entry name" value="F_box_assoc_1"/>
    <property type="match status" value="1"/>
</dbReference>
<dbReference type="InterPro" id="IPR056592">
    <property type="entry name" value="Beta-prop_At3g26010-like"/>
</dbReference>
<dbReference type="AlphaFoldDB" id="N1QU69"/>
<dbReference type="EnsemblPlants" id="EMT02155">
    <property type="protein sequence ID" value="EMT02155"/>
    <property type="gene ID" value="F775_15974"/>
</dbReference>
<dbReference type="Pfam" id="PF24750">
    <property type="entry name" value="b-prop_At3g26010-like"/>
    <property type="match status" value="1"/>
</dbReference>
<dbReference type="CDD" id="cd22157">
    <property type="entry name" value="F-box_AtFBW1-like"/>
    <property type="match status" value="1"/>
</dbReference>
<dbReference type="InterPro" id="IPR036047">
    <property type="entry name" value="F-box-like_dom_sf"/>
</dbReference>
<dbReference type="SUPFAM" id="SSF50965">
    <property type="entry name" value="Galactose oxidase, central domain"/>
    <property type="match status" value="1"/>
</dbReference>
<dbReference type="InterPro" id="IPR017451">
    <property type="entry name" value="F-box-assoc_interact_dom"/>
</dbReference>